<evidence type="ECO:0000313" key="1">
    <source>
        <dbReference type="EMBL" id="KAI5666478.1"/>
    </source>
</evidence>
<dbReference type="EMBL" id="CM044704">
    <property type="protein sequence ID" value="KAI5666478.1"/>
    <property type="molecule type" value="Genomic_DNA"/>
</dbReference>
<evidence type="ECO:0000313" key="2">
    <source>
        <dbReference type="Proteomes" id="UP001060085"/>
    </source>
</evidence>
<organism evidence="1 2">
    <name type="scientific">Catharanthus roseus</name>
    <name type="common">Madagascar periwinkle</name>
    <name type="synonym">Vinca rosea</name>
    <dbReference type="NCBI Taxonomy" id="4058"/>
    <lineage>
        <taxon>Eukaryota</taxon>
        <taxon>Viridiplantae</taxon>
        <taxon>Streptophyta</taxon>
        <taxon>Embryophyta</taxon>
        <taxon>Tracheophyta</taxon>
        <taxon>Spermatophyta</taxon>
        <taxon>Magnoliopsida</taxon>
        <taxon>eudicotyledons</taxon>
        <taxon>Gunneridae</taxon>
        <taxon>Pentapetalae</taxon>
        <taxon>asterids</taxon>
        <taxon>lamiids</taxon>
        <taxon>Gentianales</taxon>
        <taxon>Apocynaceae</taxon>
        <taxon>Rauvolfioideae</taxon>
        <taxon>Vinceae</taxon>
        <taxon>Catharanthinae</taxon>
        <taxon>Catharanthus</taxon>
    </lineage>
</organism>
<gene>
    <name evidence="1" type="ORF">M9H77_16331</name>
</gene>
<comment type="caution">
    <text evidence="1">The sequence shown here is derived from an EMBL/GenBank/DDBJ whole genome shotgun (WGS) entry which is preliminary data.</text>
</comment>
<reference evidence="2" key="1">
    <citation type="journal article" date="2023" name="Nat. Plants">
        <title>Single-cell RNA sequencing provides a high-resolution roadmap for understanding the multicellular compartmentation of specialized metabolism.</title>
        <authorList>
            <person name="Sun S."/>
            <person name="Shen X."/>
            <person name="Li Y."/>
            <person name="Li Y."/>
            <person name="Wang S."/>
            <person name="Li R."/>
            <person name="Zhang H."/>
            <person name="Shen G."/>
            <person name="Guo B."/>
            <person name="Wei J."/>
            <person name="Xu J."/>
            <person name="St-Pierre B."/>
            <person name="Chen S."/>
            <person name="Sun C."/>
        </authorList>
    </citation>
    <scope>NUCLEOTIDE SEQUENCE [LARGE SCALE GENOMIC DNA]</scope>
</reference>
<keyword evidence="2" id="KW-1185">Reference proteome</keyword>
<accession>A0ACC0B1G9</accession>
<proteinExistence type="predicted"/>
<dbReference type="Proteomes" id="UP001060085">
    <property type="component" value="Linkage Group LG04"/>
</dbReference>
<protein>
    <submittedName>
        <fullName evidence="1">Uncharacterized protein</fullName>
    </submittedName>
</protein>
<sequence>MIVLGVLISLYKFTYSDTTSIEEYSRSSSIMAINSPNLSLLVLLLHLICCFISTATPNRIPKLSTILRDSSDYSVSAASDEEDFKTYFYDQTLDHFNYNPQSFTKFKQRYVINSKFWGGSNTNSPIFAYFGAEAPLDGDWLYIGFLIDNAPRFKALLVYIEHRYYGQSVPSDSFEKALNDSETRGYFNSAQALADYAEVLLHVKEKFSAQNSPIIVIGGSYGGMLASWFRLKYPHVAVGALASSAPILYFDNITPQNGYYSIVTKDFKEVSENCYQTIRKSWSEIDKLASKPNGLTTLSRTFNTCSPLNNSSELKDYLDEIYSTAAQYNSPPRYPVTMVCGGIDGAPKGTDILGRIFAGLFAYRGNTTCYDTTEFNIPTQTQLGWSWQTCSEMVIPEGRSSKDTMFPTSPFKLDEFIKNCKNKYGVSPRPHWITTYYGGHDIKLVLQRFASNIIFSNGLRDPYSSGGVLENLSKSLIAISTVNGSHCLDILRAKKDDPSWLVSQRKEEIRIIEGWLKNYYSDLSLLRNKEMPNF</sequence>
<name>A0ACC0B1G9_CATRO</name>